<gene>
    <name evidence="2" type="ORF">BPAE_0059g00010</name>
</gene>
<proteinExistence type="predicted"/>
<dbReference type="EMBL" id="PQXI01000059">
    <property type="protein sequence ID" value="TGO26431.1"/>
    <property type="molecule type" value="Genomic_DNA"/>
</dbReference>
<dbReference type="PANTHER" id="PTHR10622:SF10">
    <property type="entry name" value="HET DOMAIN-CONTAINING PROTEIN"/>
    <property type="match status" value="1"/>
</dbReference>
<evidence type="ECO:0000259" key="1">
    <source>
        <dbReference type="Pfam" id="PF06985"/>
    </source>
</evidence>
<organism evidence="2 3">
    <name type="scientific">Botrytis paeoniae</name>
    <dbReference type="NCBI Taxonomy" id="278948"/>
    <lineage>
        <taxon>Eukaryota</taxon>
        <taxon>Fungi</taxon>
        <taxon>Dikarya</taxon>
        <taxon>Ascomycota</taxon>
        <taxon>Pezizomycotina</taxon>
        <taxon>Leotiomycetes</taxon>
        <taxon>Helotiales</taxon>
        <taxon>Sclerotiniaceae</taxon>
        <taxon>Botrytis</taxon>
    </lineage>
</organism>
<evidence type="ECO:0000313" key="2">
    <source>
        <dbReference type="EMBL" id="TGO26431.1"/>
    </source>
</evidence>
<dbReference type="Proteomes" id="UP000297910">
    <property type="component" value="Unassembled WGS sequence"/>
</dbReference>
<dbReference type="PANTHER" id="PTHR10622">
    <property type="entry name" value="HET DOMAIN-CONTAINING PROTEIN"/>
    <property type="match status" value="1"/>
</dbReference>
<keyword evidence="3" id="KW-1185">Reference proteome</keyword>
<name>A0A4Z1FXK3_9HELO</name>
<dbReference type="InterPro" id="IPR010730">
    <property type="entry name" value="HET"/>
</dbReference>
<protein>
    <recommendedName>
        <fullName evidence="1">Heterokaryon incompatibility domain-containing protein</fullName>
    </recommendedName>
</protein>
<comment type="caution">
    <text evidence="2">The sequence shown here is derived from an EMBL/GenBank/DDBJ whole genome shotgun (WGS) entry which is preliminary data.</text>
</comment>
<sequence>MRLTNTPTLCLEEFYDGHIPAYAILSHRWGKKEVTFHEMQGEHYMNVEGFAKIKGCCTQALLDNWTYVWIDSCCIDKASSAELSEAINSMFQWYQKAEICYAYLCDVENRPSPSEPTEIKSKSLTFFDRNWDLIGSKKDLQDELRTITGIVDMNHWRSASIAQKMSWASRRSTTRVEDQAYSLLGLFDVNMAPLYGEGKKAFMRLQLEILAVSDDESIFAWKDPSETGGGLLAHSPAAFRDSAHIVSKAFDTIQRWNPNSTRRPYLMTNKGLQLELPLATPFTDCSCGYVKHLAHESSAYPSDTKLAPLQCCYDGDTNSGNPYVLGVYLIRNRGNEFSRIDPQSIERIDIRQLDRSPLSHLKTGTSPCLDKLSASRIQEHMESIFVRQRQPIDGVLGPFDIWIETKALAELGFTMTTEWLSNTRQTKLAKLGNGIRMQTNQLQPNGMTAIITFTQCVGVDRGCLGIYAFVLNITITLCGPLISLMEVPVHQRQRITEYEQESFNDGRAPHAKSLLKRHYAGDLVSPILTKVENISSSLKYKVHFEFKKKALQTHGINRYSIKDVLTGFWGAL</sequence>
<reference evidence="2 3" key="1">
    <citation type="submission" date="2017-12" db="EMBL/GenBank/DDBJ databases">
        <title>Comparative genomics of Botrytis spp.</title>
        <authorList>
            <person name="Valero-Jimenez C.A."/>
            <person name="Tapia P."/>
            <person name="Veloso J."/>
            <person name="Silva-Moreno E."/>
            <person name="Staats M."/>
            <person name="Valdes J.H."/>
            <person name="Van Kan J.A.L."/>
        </authorList>
    </citation>
    <scope>NUCLEOTIDE SEQUENCE [LARGE SCALE GENOMIC DNA]</scope>
    <source>
        <strain evidence="2 3">Bp0003</strain>
    </source>
</reference>
<feature type="domain" description="Heterokaryon incompatibility" evidence="1">
    <location>
        <begin position="22"/>
        <end position="156"/>
    </location>
</feature>
<evidence type="ECO:0000313" key="3">
    <source>
        <dbReference type="Proteomes" id="UP000297910"/>
    </source>
</evidence>
<dbReference type="Pfam" id="PF06985">
    <property type="entry name" value="HET"/>
    <property type="match status" value="1"/>
</dbReference>
<dbReference type="AlphaFoldDB" id="A0A4Z1FXK3"/>
<accession>A0A4Z1FXK3</accession>